<evidence type="ECO:0000259" key="3">
    <source>
        <dbReference type="PROSITE" id="PS01124"/>
    </source>
</evidence>
<dbReference type="PANTHER" id="PTHR43130:SF3">
    <property type="entry name" value="HTH-TYPE TRANSCRIPTIONAL REGULATOR RV1931C"/>
    <property type="match status" value="1"/>
</dbReference>
<dbReference type="InterPro" id="IPR029062">
    <property type="entry name" value="Class_I_gatase-like"/>
</dbReference>
<gene>
    <name evidence="4" type="ORF">SAMN05421512_10766</name>
</gene>
<organism evidence="4 5">
    <name type="scientific">Stappia indica</name>
    <dbReference type="NCBI Taxonomy" id="538381"/>
    <lineage>
        <taxon>Bacteria</taxon>
        <taxon>Pseudomonadati</taxon>
        <taxon>Pseudomonadota</taxon>
        <taxon>Alphaproteobacteria</taxon>
        <taxon>Hyphomicrobiales</taxon>
        <taxon>Stappiaceae</taxon>
        <taxon>Stappia</taxon>
    </lineage>
</organism>
<dbReference type="SUPFAM" id="SSF46689">
    <property type="entry name" value="Homeodomain-like"/>
    <property type="match status" value="2"/>
</dbReference>
<dbReference type="InterPro" id="IPR018060">
    <property type="entry name" value="HTH_AraC"/>
</dbReference>
<reference evidence="4 5" key="1">
    <citation type="submission" date="2017-08" db="EMBL/GenBank/DDBJ databases">
        <authorList>
            <person name="de Groot N.N."/>
        </authorList>
    </citation>
    <scope>NUCLEOTIDE SEQUENCE [LARGE SCALE GENOMIC DNA]</scope>
    <source>
        <strain evidence="4 5">USBA 352</strain>
    </source>
</reference>
<dbReference type="Proteomes" id="UP000219331">
    <property type="component" value="Unassembled WGS sequence"/>
</dbReference>
<dbReference type="PROSITE" id="PS01124">
    <property type="entry name" value="HTH_ARAC_FAMILY_2"/>
    <property type="match status" value="1"/>
</dbReference>
<dbReference type="InterPro" id="IPR052158">
    <property type="entry name" value="INH-QAR"/>
</dbReference>
<dbReference type="InterPro" id="IPR002818">
    <property type="entry name" value="DJ-1/PfpI"/>
</dbReference>
<dbReference type="Pfam" id="PF01965">
    <property type="entry name" value="DJ-1_PfpI"/>
    <property type="match status" value="1"/>
</dbReference>
<dbReference type="AlphaFoldDB" id="A0A285SWK2"/>
<dbReference type="Gene3D" id="1.10.10.60">
    <property type="entry name" value="Homeodomain-like"/>
    <property type="match status" value="1"/>
</dbReference>
<evidence type="ECO:0000256" key="2">
    <source>
        <dbReference type="ARBA" id="ARBA00023163"/>
    </source>
</evidence>
<dbReference type="Pfam" id="PF12833">
    <property type="entry name" value="HTH_18"/>
    <property type="match status" value="1"/>
</dbReference>
<dbReference type="OrthoDB" id="186587at2"/>
<evidence type="ECO:0000256" key="1">
    <source>
        <dbReference type="ARBA" id="ARBA00023015"/>
    </source>
</evidence>
<dbReference type="RefSeq" id="WP_097175283.1">
    <property type="nucleotide sequence ID" value="NZ_OBML01000007.1"/>
</dbReference>
<dbReference type="SMART" id="SM00342">
    <property type="entry name" value="HTH_ARAC"/>
    <property type="match status" value="1"/>
</dbReference>
<accession>A0A285SWK2</accession>
<sequence length="333" mass="35599">MNAAARVRTIPVFVVVPPRALLLDIAGPVEVLRKANMEQAQLCFDVAYVGPAADVTSSVGLAVTGIAPLPAALPDGAMVVVSGAADRPLGSETDTRKDDAPLEAEIADWLRRAVRPGIRLVTICSGALLAARAGLLEGRECTTHHAAIEDLRRAAPTARVRDNRLFVEDGERLTSAGITAGIDLMLAIVAREAGHDVALAVARYLVVYLRRGGADPQLSPWLEGRNHIHPAIHRVQDAVAGDPARAWTVAALARLAATSPRNLSRLFNDHTGLSVTDFVNRMRIALAREMVLGSRLDMEEIAARAGFSSARQFRRAWNRLHPASPTSLRAAAS</sequence>
<proteinExistence type="predicted"/>
<name>A0A285SWK2_9HYPH</name>
<dbReference type="Gene3D" id="3.40.50.880">
    <property type="match status" value="1"/>
</dbReference>
<feature type="domain" description="HTH araC/xylS-type" evidence="3">
    <location>
        <begin position="233"/>
        <end position="331"/>
    </location>
</feature>
<evidence type="ECO:0000313" key="4">
    <source>
        <dbReference type="EMBL" id="SOC12996.1"/>
    </source>
</evidence>
<dbReference type="InterPro" id="IPR009057">
    <property type="entry name" value="Homeodomain-like_sf"/>
</dbReference>
<dbReference type="SUPFAM" id="SSF52317">
    <property type="entry name" value="Class I glutamine amidotransferase-like"/>
    <property type="match status" value="1"/>
</dbReference>
<dbReference type="GO" id="GO:0043565">
    <property type="term" value="F:sequence-specific DNA binding"/>
    <property type="evidence" value="ECO:0007669"/>
    <property type="project" value="InterPro"/>
</dbReference>
<dbReference type="GO" id="GO:0003700">
    <property type="term" value="F:DNA-binding transcription factor activity"/>
    <property type="evidence" value="ECO:0007669"/>
    <property type="project" value="InterPro"/>
</dbReference>
<keyword evidence="5" id="KW-1185">Reference proteome</keyword>
<protein>
    <submittedName>
        <fullName evidence="4">Transcriptional regulator, AraC family with amidase-like domain</fullName>
    </submittedName>
</protein>
<dbReference type="STRING" id="538381.GCA_001696535_03587"/>
<dbReference type="PANTHER" id="PTHR43130">
    <property type="entry name" value="ARAC-FAMILY TRANSCRIPTIONAL REGULATOR"/>
    <property type="match status" value="1"/>
</dbReference>
<evidence type="ECO:0000313" key="5">
    <source>
        <dbReference type="Proteomes" id="UP000219331"/>
    </source>
</evidence>
<dbReference type="EMBL" id="OBML01000007">
    <property type="protein sequence ID" value="SOC12996.1"/>
    <property type="molecule type" value="Genomic_DNA"/>
</dbReference>
<keyword evidence="2" id="KW-0804">Transcription</keyword>
<keyword evidence="1" id="KW-0805">Transcription regulation</keyword>